<dbReference type="PROSITE" id="PS00108">
    <property type="entry name" value="PROTEIN_KINASE_ST"/>
    <property type="match status" value="1"/>
</dbReference>
<keyword evidence="4 9" id="KW-0547">Nucleotide-binding</keyword>
<reference evidence="13" key="1">
    <citation type="submission" date="2020-07" db="EMBL/GenBank/DDBJ databases">
        <title>Draft Genome Sequence of a Deep-Sea Yeast, Naganishia (Cryptococcus) liquefaciens strain N6.</title>
        <authorList>
            <person name="Han Y.W."/>
            <person name="Kajitani R."/>
            <person name="Morimoto H."/>
            <person name="Parhat M."/>
            <person name="Tsubouchi H."/>
            <person name="Bakenova O."/>
            <person name="Ogata M."/>
            <person name="Argunhan B."/>
            <person name="Aoki R."/>
            <person name="Kajiwara S."/>
            <person name="Itoh T."/>
            <person name="Iwasaki H."/>
        </authorList>
    </citation>
    <scope>NUCLEOTIDE SEQUENCE</scope>
    <source>
        <strain evidence="13">N6</strain>
    </source>
</reference>
<evidence type="ECO:0000256" key="3">
    <source>
        <dbReference type="ARBA" id="ARBA00022679"/>
    </source>
</evidence>
<evidence type="ECO:0000313" key="13">
    <source>
        <dbReference type="EMBL" id="GHJ86984.1"/>
    </source>
</evidence>
<evidence type="ECO:0000256" key="10">
    <source>
        <dbReference type="RuleBase" id="RU000304"/>
    </source>
</evidence>
<keyword evidence="10" id="KW-0723">Serine/threonine-protein kinase</keyword>
<evidence type="ECO:0000256" key="11">
    <source>
        <dbReference type="SAM" id="Coils"/>
    </source>
</evidence>
<evidence type="ECO:0000256" key="7">
    <source>
        <dbReference type="PIRSR" id="PIRSR000615-1"/>
    </source>
</evidence>
<dbReference type="InterPro" id="IPR050660">
    <property type="entry name" value="NEK_Ser/Thr_kinase"/>
</dbReference>
<feature type="binding site" evidence="8">
    <location>
        <position position="159"/>
    </location>
    <ligand>
        <name>Mg(2+)</name>
        <dbReference type="ChEBI" id="CHEBI:18420"/>
    </ligand>
</feature>
<comment type="similarity">
    <text evidence="1">Belongs to the protein kinase superfamily. NEK Ser/Thr protein kinase family. NIMA subfamily.</text>
</comment>
<dbReference type="GO" id="GO:0046872">
    <property type="term" value="F:metal ion binding"/>
    <property type="evidence" value="ECO:0007669"/>
    <property type="project" value="UniProtKB-KW"/>
</dbReference>
<evidence type="ECO:0000256" key="6">
    <source>
        <dbReference type="ARBA" id="ARBA00022840"/>
    </source>
</evidence>
<keyword evidence="14" id="KW-1185">Reference proteome</keyword>
<evidence type="ECO:0000256" key="4">
    <source>
        <dbReference type="ARBA" id="ARBA00022741"/>
    </source>
</evidence>
<evidence type="ECO:0000256" key="5">
    <source>
        <dbReference type="ARBA" id="ARBA00022777"/>
    </source>
</evidence>
<sequence length="353" mass="39908">MADLPSDAIAQRLSVKWIRKLGKGGYGEVFEAVDLSTNKHVAIKAVHLSSRPGSRKADIRKEVDLQQAVGHHPNIVRVIKKACWDNDTYWICMELCKGGDLYDVIEDHRIQNQHIQEHSIWSWFSQLVLGLQACHQPESRTGANADTRIIVHRDLKPDNIFFNEDLTVAKIGDFGMARELKEEEWATSFCGTLTHMAPEMLVEGQTPLYDERVDLWALGCILYQLCSLDYAFDHPDDNTLKHKIRTERPAPIPAHYSRSLADLVDALLFADASKRPDLDQLIAHPGVQLGIVMNTARESASHMIRLEQENEQQAHILKQAETLAKTLQAQLAEQTAKYQGMFTQGKTRIDALE</sequence>
<keyword evidence="3" id="KW-0808">Transferase</keyword>
<evidence type="ECO:0000259" key="12">
    <source>
        <dbReference type="PROSITE" id="PS50011"/>
    </source>
</evidence>
<evidence type="ECO:0000313" key="14">
    <source>
        <dbReference type="Proteomes" id="UP000620104"/>
    </source>
</evidence>
<dbReference type="GO" id="GO:0004674">
    <property type="term" value="F:protein serine/threonine kinase activity"/>
    <property type="evidence" value="ECO:0007669"/>
    <property type="project" value="UniProtKB-KW"/>
</dbReference>
<feature type="active site" description="Proton acceptor" evidence="7">
    <location>
        <position position="154"/>
    </location>
</feature>
<dbReference type="PANTHER" id="PTHR43671">
    <property type="entry name" value="SERINE/THREONINE-PROTEIN KINASE NEK"/>
    <property type="match status" value="1"/>
</dbReference>
<protein>
    <recommendedName>
        <fullName evidence="2">non-specific serine/threonine protein kinase</fullName>
        <ecNumber evidence="2">2.7.11.1</ecNumber>
    </recommendedName>
</protein>
<organism evidence="13 14">
    <name type="scientific">Naganishia liquefaciens</name>
    <dbReference type="NCBI Taxonomy" id="104408"/>
    <lineage>
        <taxon>Eukaryota</taxon>
        <taxon>Fungi</taxon>
        <taxon>Dikarya</taxon>
        <taxon>Basidiomycota</taxon>
        <taxon>Agaricomycotina</taxon>
        <taxon>Tremellomycetes</taxon>
        <taxon>Filobasidiales</taxon>
        <taxon>Filobasidiaceae</taxon>
        <taxon>Naganishia</taxon>
    </lineage>
</organism>
<dbReference type="SMART" id="SM00220">
    <property type="entry name" value="S_TKc"/>
    <property type="match status" value="1"/>
</dbReference>
<gene>
    <name evidence="13" type="ORF">NliqN6_3386</name>
</gene>
<dbReference type="PROSITE" id="PS50011">
    <property type="entry name" value="PROTEIN_KINASE_DOM"/>
    <property type="match status" value="1"/>
</dbReference>
<feature type="coiled-coil region" evidence="11">
    <location>
        <begin position="303"/>
        <end position="337"/>
    </location>
</feature>
<dbReference type="SUPFAM" id="SSF56112">
    <property type="entry name" value="Protein kinase-like (PK-like)"/>
    <property type="match status" value="1"/>
</dbReference>
<dbReference type="PIRSF" id="PIRSF000615">
    <property type="entry name" value="TyrPK_CSF1-R"/>
    <property type="match status" value="1"/>
</dbReference>
<keyword evidence="8" id="KW-0479">Metal-binding</keyword>
<keyword evidence="8" id="KW-0460">Magnesium</keyword>
<dbReference type="OrthoDB" id="2594776at2759"/>
<dbReference type="EMBL" id="BLZA01000019">
    <property type="protein sequence ID" value="GHJ86984.1"/>
    <property type="molecule type" value="Genomic_DNA"/>
</dbReference>
<feature type="binding site" evidence="8">
    <location>
        <position position="173"/>
    </location>
    <ligand>
        <name>Mg(2+)</name>
        <dbReference type="ChEBI" id="CHEBI:18420"/>
    </ligand>
</feature>
<evidence type="ECO:0000256" key="8">
    <source>
        <dbReference type="PIRSR" id="PIRSR000615-3"/>
    </source>
</evidence>
<accession>A0A8H3TTX5</accession>
<dbReference type="AlphaFoldDB" id="A0A8H3TTX5"/>
<dbReference type="Gene3D" id="1.10.510.10">
    <property type="entry name" value="Transferase(Phosphotransferase) domain 1"/>
    <property type="match status" value="1"/>
</dbReference>
<comment type="caution">
    <text evidence="13">The sequence shown here is derived from an EMBL/GenBank/DDBJ whole genome shotgun (WGS) entry which is preliminary data.</text>
</comment>
<dbReference type="EC" id="2.7.11.1" evidence="2"/>
<dbReference type="InterPro" id="IPR000719">
    <property type="entry name" value="Prot_kinase_dom"/>
</dbReference>
<feature type="binding site" evidence="9">
    <location>
        <position position="44"/>
    </location>
    <ligand>
        <name>ATP</name>
        <dbReference type="ChEBI" id="CHEBI:30616"/>
    </ligand>
</feature>
<dbReference type="Proteomes" id="UP000620104">
    <property type="component" value="Unassembled WGS sequence"/>
</dbReference>
<keyword evidence="11" id="KW-0175">Coiled coil</keyword>
<keyword evidence="5" id="KW-0418">Kinase</keyword>
<dbReference type="InterPro" id="IPR011009">
    <property type="entry name" value="Kinase-like_dom_sf"/>
</dbReference>
<dbReference type="InterPro" id="IPR008271">
    <property type="entry name" value="Ser/Thr_kinase_AS"/>
</dbReference>
<name>A0A8H3TTX5_9TREE</name>
<evidence type="ECO:0000256" key="1">
    <source>
        <dbReference type="ARBA" id="ARBA00010886"/>
    </source>
</evidence>
<evidence type="ECO:0000256" key="2">
    <source>
        <dbReference type="ARBA" id="ARBA00012513"/>
    </source>
</evidence>
<dbReference type="InterPro" id="IPR017441">
    <property type="entry name" value="Protein_kinase_ATP_BS"/>
</dbReference>
<dbReference type="Pfam" id="PF00069">
    <property type="entry name" value="Pkinase"/>
    <property type="match status" value="1"/>
</dbReference>
<keyword evidence="6 9" id="KW-0067">ATP-binding</keyword>
<proteinExistence type="inferred from homology"/>
<dbReference type="GO" id="GO:0005524">
    <property type="term" value="F:ATP binding"/>
    <property type="evidence" value="ECO:0007669"/>
    <property type="project" value="UniProtKB-UniRule"/>
</dbReference>
<feature type="domain" description="Protein kinase" evidence="12">
    <location>
        <begin position="15"/>
        <end position="287"/>
    </location>
</feature>
<dbReference type="PROSITE" id="PS00107">
    <property type="entry name" value="PROTEIN_KINASE_ATP"/>
    <property type="match status" value="1"/>
</dbReference>
<evidence type="ECO:0000256" key="9">
    <source>
        <dbReference type="PROSITE-ProRule" id="PRU10141"/>
    </source>
</evidence>
<dbReference type="PANTHER" id="PTHR43671:SF13">
    <property type="entry name" value="SERINE_THREONINE-PROTEIN KINASE NEK2"/>
    <property type="match status" value="1"/>
</dbReference>